<gene>
    <name evidence="1" type="ORF">pdul_cds_986</name>
</gene>
<dbReference type="InterPro" id="IPR036047">
    <property type="entry name" value="F-box-like_dom_sf"/>
</dbReference>
<dbReference type="EMBL" id="KC977570">
    <property type="protein sequence ID" value="AGO83244.1"/>
    <property type="molecule type" value="Genomic_DNA"/>
</dbReference>
<dbReference type="RefSeq" id="YP_008319913.1">
    <property type="nucleotide sequence ID" value="NC_021858.1"/>
</dbReference>
<dbReference type="SUPFAM" id="SSF81383">
    <property type="entry name" value="F-box domain"/>
    <property type="match status" value="1"/>
</dbReference>
<dbReference type="KEGG" id="vg:16512127"/>
<reference evidence="1 2" key="1">
    <citation type="journal article" date="2013" name="Science">
        <title>Pandoraviruses: amoeba viruses with genomes up to 2.5 Mb reaching that of parasitic eukaryotes.</title>
        <authorList>
            <person name="Philippe N."/>
            <person name="Legendre M."/>
            <person name="Doutre G."/>
            <person name="Coute Y."/>
            <person name="Poirot O."/>
            <person name="Lescot M."/>
            <person name="Arslan D."/>
            <person name="Seltzer V."/>
            <person name="Bertaux L."/>
            <person name="Bruley C."/>
            <person name="Garin J."/>
            <person name="Claverie J.M."/>
            <person name="Abergel C."/>
        </authorList>
    </citation>
    <scope>NUCLEOTIDE SEQUENCE [LARGE SCALE GENOMIC DNA]</scope>
    <source>
        <strain evidence="1">Melbourne</strain>
    </source>
</reference>
<proteinExistence type="predicted"/>
<dbReference type="Proteomes" id="UP000201566">
    <property type="component" value="Segment"/>
</dbReference>
<dbReference type="GeneID" id="16512127"/>
<name>S4VZG4_9VIRU</name>
<sequence length="614" mass="67569">MQTVDCFDALPLEILTLILADKLPARWRFCARPVCRLWRDVLDAAGDETKNPPRNEYHDLMVRRYARDVPWKLLDKAAVAHGRYHTVACRWRRGVIVLASTVAEWARTRPDLWDHRAGALVAWCMACQHASPADIAKALVASGRKSMARHVLGPLFLADDGRPFLDSLTASTQRAIEFIDAATLGGLATTARVVDALGPIRWHALGDLGWFTGGDCPEACEMLLRQWARATAHDVDDDGNNYSDSLLTLLWESLAFCGNTRILARLLELVSSHAAGRCRRAKSRSLEARLAATWSEDAGSCFLRAWLVRKERPHILEAGRASLTGDLARRVVRKTWRRGHIANVKWCKDNLGLPPITLDALLEAANQRRDFFEWVFDPRGAGHAPADDAEITALFRALAATNPECALWFAEKWPHACVAAGPSALTSLVRAVCDRCKVVTYRRGHKGRDTPGGMLERLVRSLDARAARARPDDVDLLVQSCDLWSTLLSVGREPPIGLRDDWAVALCYVRARVAGDDDDETVDMLGGCGPLPAPQALWRRWCRVRPVSLAEIGLADADVAAAVPDLPGVSPMLTAYRTHSTSCVLDGETVVQQSRAAAVALAECLRANDLLAAH</sequence>
<evidence type="ECO:0000313" key="2">
    <source>
        <dbReference type="Proteomes" id="UP000201566"/>
    </source>
</evidence>
<accession>S4VZG4</accession>
<evidence type="ECO:0000313" key="1">
    <source>
        <dbReference type="EMBL" id="AGO83244.1"/>
    </source>
</evidence>
<protein>
    <submittedName>
        <fullName evidence="1">F-box incomplete domain containing protein</fullName>
    </submittedName>
</protein>
<organism evidence="1 2">
    <name type="scientific">Pandoravirus dulcis</name>
    <dbReference type="NCBI Taxonomy" id="1349409"/>
    <lineage>
        <taxon>Viruses</taxon>
        <taxon>Pandoravirus</taxon>
    </lineage>
</organism>